<feature type="compositionally biased region" description="Basic and acidic residues" evidence="8">
    <location>
        <begin position="12"/>
        <end position="21"/>
    </location>
</feature>
<evidence type="ECO:0000313" key="13">
    <source>
        <dbReference type="Proteomes" id="UP000799770"/>
    </source>
</evidence>
<feature type="transmembrane region" description="Helical" evidence="9">
    <location>
        <begin position="282"/>
        <end position="300"/>
    </location>
</feature>
<feature type="compositionally biased region" description="Polar residues" evidence="8">
    <location>
        <begin position="1"/>
        <end position="10"/>
    </location>
</feature>
<dbReference type="OrthoDB" id="6500128at2759"/>
<dbReference type="FunFam" id="3.40.50.300:FF:000604">
    <property type="entry name" value="ABC transporter B family member 28"/>
    <property type="match status" value="1"/>
</dbReference>
<accession>A0A6A5YEM1</accession>
<proteinExistence type="predicted"/>
<dbReference type="Pfam" id="PF00005">
    <property type="entry name" value="ABC_tran"/>
    <property type="match status" value="2"/>
</dbReference>
<dbReference type="CDD" id="cd18578">
    <property type="entry name" value="ABC_6TM_Pgp_ABCB1_D2_like"/>
    <property type="match status" value="1"/>
</dbReference>
<dbReference type="SUPFAM" id="SSF52540">
    <property type="entry name" value="P-loop containing nucleoside triphosphate hydrolases"/>
    <property type="match status" value="2"/>
</dbReference>
<dbReference type="GO" id="GO:0016887">
    <property type="term" value="F:ATP hydrolysis activity"/>
    <property type="evidence" value="ECO:0007669"/>
    <property type="project" value="InterPro"/>
</dbReference>
<organism evidence="12 13">
    <name type="scientific">Lophiotrema nucula</name>
    <dbReference type="NCBI Taxonomy" id="690887"/>
    <lineage>
        <taxon>Eukaryota</taxon>
        <taxon>Fungi</taxon>
        <taxon>Dikarya</taxon>
        <taxon>Ascomycota</taxon>
        <taxon>Pezizomycotina</taxon>
        <taxon>Dothideomycetes</taxon>
        <taxon>Pleosporomycetidae</taxon>
        <taxon>Pleosporales</taxon>
        <taxon>Lophiotremataceae</taxon>
        <taxon>Lophiotrema</taxon>
    </lineage>
</organism>
<dbReference type="InterPro" id="IPR039421">
    <property type="entry name" value="Type_1_exporter"/>
</dbReference>
<feature type="domain" description="ABC transporter" evidence="10">
    <location>
        <begin position="1123"/>
        <end position="1391"/>
    </location>
</feature>
<evidence type="ECO:0000256" key="6">
    <source>
        <dbReference type="ARBA" id="ARBA00022989"/>
    </source>
</evidence>
<reference evidence="12" key="1">
    <citation type="journal article" date="2020" name="Stud. Mycol.">
        <title>101 Dothideomycetes genomes: a test case for predicting lifestyles and emergence of pathogens.</title>
        <authorList>
            <person name="Haridas S."/>
            <person name="Albert R."/>
            <person name="Binder M."/>
            <person name="Bloem J."/>
            <person name="Labutti K."/>
            <person name="Salamov A."/>
            <person name="Andreopoulos B."/>
            <person name="Baker S."/>
            <person name="Barry K."/>
            <person name="Bills G."/>
            <person name="Bluhm B."/>
            <person name="Cannon C."/>
            <person name="Castanera R."/>
            <person name="Culley D."/>
            <person name="Daum C."/>
            <person name="Ezra D."/>
            <person name="Gonzalez J."/>
            <person name="Henrissat B."/>
            <person name="Kuo A."/>
            <person name="Liang C."/>
            <person name="Lipzen A."/>
            <person name="Lutzoni F."/>
            <person name="Magnuson J."/>
            <person name="Mondo S."/>
            <person name="Nolan M."/>
            <person name="Ohm R."/>
            <person name="Pangilinan J."/>
            <person name="Park H.-J."/>
            <person name="Ramirez L."/>
            <person name="Alfaro M."/>
            <person name="Sun H."/>
            <person name="Tritt A."/>
            <person name="Yoshinaga Y."/>
            <person name="Zwiers L.-H."/>
            <person name="Turgeon B."/>
            <person name="Goodwin S."/>
            <person name="Spatafora J."/>
            <person name="Crous P."/>
            <person name="Grigoriev I."/>
        </authorList>
    </citation>
    <scope>NUCLEOTIDE SEQUENCE</scope>
    <source>
        <strain evidence="12">CBS 627.86</strain>
    </source>
</reference>
<dbReference type="PANTHER" id="PTHR43394">
    <property type="entry name" value="ATP-DEPENDENT PERMEASE MDL1, MITOCHONDRIAL"/>
    <property type="match status" value="1"/>
</dbReference>
<feature type="transmembrane region" description="Helical" evidence="9">
    <location>
        <begin position="320"/>
        <end position="340"/>
    </location>
</feature>
<dbReference type="PROSITE" id="PS00211">
    <property type="entry name" value="ABC_TRANSPORTER_1"/>
    <property type="match status" value="1"/>
</dbReference>
<feature type="transmembrane region" description="Helical" evidence="9">
    <location>
        <begin position="949"/>
        <end position="968"/>
    </location>
</feature>
<feature type="transmembrane region" description="Helical" evidence="9">
    <location>
        <begin position="1064"/>
        <end position="1082"/>
    </location>
</feature>
<feature type="domain" description="ABC transmembrane type-1" evidence="11">
    <location>
        <begin position="51"/>
        <end position="342"/>
    </location>
</feature>
<dbReference type="PANTHER" id="PTHR43394:SF15">
    <property type="entry name" value="ALPHA-FACTOR-TRANSPORTING ATPASE"/>
    <property type="match status" value="1"/>
</dbReference>
<dbReference type="InterPro" id="IPR017871">
    <property type="entry name" value="ABC_transporter-like_CS"/>
</dbReference>
<feature type="transmembrane region" description="Helical" evidence="9">
    <location>
        <begin position="201"/>
        <end position="218"/>
    </location>
</feature>
<dbReference type="CDD" id="cd18577">
    <property type="entry name" value="ABC_6TM_Pgp_ABCB1_D1_like"/>
    <property type="match status" value="1"/>
</dbReference>
<feature type="domain" description="ABC transporter" evidence="10">
    <location>
        <begin position="379"/>
        <end position="617"/>
    </location>
</feature>
<sequence length="1401" mass="153925">MSASTSPMSDTTEEKRGKRKDEDEEQEIIKRAGLRTLFAFMTRKHLPVFSAAVISAVLAAFTYPAMAVLYGTIFRQFADFGSGKIDSANFLHNASKYASILCAVAALSWLLNSVAVSMFLTFGELQAKSARDRIFNALLEKDVEWYDTRENGIGAFLPGVQMQIRELQLSNSAPMSEGLQCGIAGLGALGVAFYFSWNLTLVIVCTVPLIYIVMAFLSRRLTKCAHEQADKLQQALKYVTNAIQSIETVKCFNGERFEIQKYASLIAQAGTLYKRQANLRSIQIGFMQFITFGIFVQGFWYGNYLVTHGKSNAGSVATTFWGALMAVQGITGFLPQLIVVQKGGVAGARLQILMRQISKSDDLSDILHGKRPGKCSGDVEFKQVLFAYPTRPDQLALRKSSLFFPAGETTFVIGRSGSGKSTLGQLLVRFYEPTAGEITVDGHPLQKLDVQWLRENVTLVEQHSVLFNDTIRRNIAFAKQDENITSQQVDDAVEFALLQQMIRDLPQGLDTLTGAKGNSLSGGQKQRVALARARLRDTAILVLDESTSALDYVTRSDMLEAIRKWRRGRTTIVITHDISQIEPNDFVYVMDKARVVQEGYRKTLEADKSSAFCTFLAGEGDGSDDAWDEATANAGDGTDEILSLHSEPWGVGSRPASAAFFEESFVSPLFAPTRTSRMIAASRRSSMIGTPEPGKFPPTAIGRATTASTPDAIPGTALASRRNSLVPTVDIHRRSLLSQDVPIRLDLPEYPSIRKTIKMKIEHRKSRRISAKLGSSPDIVRTLSIKHIISTLWPNLDSRTRFILIGAIASAMTHAAAVPVFAFVFARLLSTLYATSNQTHMAMIYAITILGIAVLDGLVSYGFYFLFDACAQVWANNLKKEALRRILLQPREFFDREENSVSRLAECLDHFAEEARNLPGRFAGIALVVVTMIFIAVVWSLVICWKLTLVALATGPVLYALTACYNATSSRWERFSNEADENVGQVLHETFVNIKTVRCLVLEEVFRQRYTEVTRAALKVGLKRAIYTGSIFGLNYSSIFFVAAFLFWYGAVIVAHRDFSTTDIIQVFGILLLSLNHVNFLGNYIPQVNIARDAGSRLIRLARLPTDSHEHKGDVQLLTAGDIALRHLTFTYPTRKDQTVLNDVSFSIQRGSCTAIVGSSGSGKSTIAALLLKLYQTSSDSHALSSTDLSISGKDVKALHTKTLRSKMAIVSQTPVLFPGTVAENIAYGLELSSPRATTENILLAAEAAGIAEFIDSLPQGYETVIGEGGTGLSGGQAQRIAIARALARNPDILILDEATSALDVESAGIIRETIQRLVADASGHIEKRSSHNTAVWGKQKDMTVIIITHAREMMAIAENIIMLDRGRVVAEGTFDALKRTRGPFASLLRGERSEVPERGI</sequence>
<dbReference type="GO" id="GO:0005743">
    <property type="term" value="C:mitochondrial inner membrane"/>
    <property type="evidence" value="ECO:0007669"/>
    <property type="project" value="TreeGrafter"/>
</dbReference>
<dbReference type="InterPro" id="IPR003593">
    <property type="entry name" value="AAA+_ATPase"/>
</dbReference>
<evidence type="ECO:0000256" key="7">
    <source>
        <dbReference type="ARBA" id="ARBA00023136"/>
    </source>
</evidence>
<keyword evidence="5" id="KW-0067">ATP-binding</keyword>
<dbReference type="Gene3D" id="1.20.1560.10">
    <property type="entry name" value="ABC transporter type 1, transmembrane domain"/>
    <property type="match status" value="3"/>
</dbReference>
<feature type="transmembrane region" description="Helical" evidence="9">
    <location>
        <begin position="842"/>
        <end position="867"/>
    </location>
</feature>
<dbReference type="InterPro" id="IPR027417">
    <property type="entry name" value="P-loop_NTPase"/>
</dbReference>
<dbReference type="GO" id="GO:0005524">
    <property type="term" value="F:ATP binding"/>
    <property type="evidence" value="ECO:0007669"/>
    <property type="project" value="UniProtKB-KW"/>
</dbReference>
<evidence type="ECO:0000256" key="4">
    <source>
        <dbReference type="ARBA" id="ARBA00022741"/>
    </source>
</evidence>
<dbReference type="Gene3D" id="3.40.50.300">
    <property type="entry name" value="P-loop containing nucleotide triphosphate hydrolases"/>
    <property type="match status" value="2"/>
</dbReference>
<feature type="transmembrane region" description="Helical" evidence="9">
    <location>
        <begin position="802"/>
        <end position="830"/>
    </location>
</feature>
<dbReference type="FunFam" id="3.40.50.300:FF:001471">
    <property type="entry name" value="P-loop containing nucleoside triphosphate hydrolase protein"/>
    <property type="match status" value="1"/>
</dbReference>
<gene>
    <name evidence="12" type="ORF">BDV96DRAFT_655573</name>
</gene>
<dbReference type="PROSITE" id="PS50929">
    <property type="entry name" value="ABC_TM1F"/>
    <property type="match status" value="2"/>
</dbReference>
<evidence type="ECO:0000256" key="2">
    <source>
        <dbReference type="ARBA" id="ARBA00022448"/>
    </source>
</evidence>
<keyword evidence="7 9" id="KW-0472">Membrane</keyword>
<feature type="transmembrane region" description="Helical" evidence="9">
    <location>
        <begin position="48"/>
        <end position="77"/>
    </location>
</feature>
<dbReference type="SUPFAM" id="SSF90123">
    <property type="entry name" value="ABC transporter transmembrane region"/>
    <property type="match status" value="2"/>
</dbReference>
<keyword evidence="3 9" id="KW-0812">Transmembrane</keyword>
<evidence type="ECO:0000256" key="5">
    <source>
        <dbReference type="ARBA" id="ARBA00022840"/>
    </source>
</evidence>
<dbReference type="InterPro" id="IPR011527">
    <property type="entry name" value="ABC1_TM_dom"/>
</dbReference>
<comment type="subcellular location">
    <subcellularLocation>
        <location evidence="1">Membrane</location>
        <topology evidence="1">Multi-pass membrane protein</topology>
    </subcellularLocation>
</comment>
<keyword evidence="6 9" id="KW-1133">Transmembrane helix</keyword>
<name>A0A6A5YEM1_9PLEO</name>
<evidence type="ECO:0000256" key="9">
    <source>
        <dbReference type="SAM" id="Phobius"/>
    </source>
</evidence>
<feature type="transmembrane region" description="Helical" evidence="9">
    <location>
        <begin position="97"/>
        <end position="123"/>
    </location>
</feature>
<dbReference type="GO" id="GO:0090374">
    <property type="term" value="P:oligopeptide export from mitochondrion"/>
    <property type="evidence" value="ECO:0007669"/>
    <property type="project" value="TreeGrafter"/>
</dbReference>
<dbReference type="PROSITE" id="PS50893">
    <property type="entry name" value="ABC_TRANSPORTER_2"/>
    <property type="match status" value="2"/>
</dbReference>
<evidence type="ECO:0000313" key="12">
    <source>
        <dbReference type="EMBL" id="KAF2105495.1"/>
    </source>
</evidence>
<feature type="domain" description="ABC transmembrane type-1" evidence="11">
    <location>
        <begin position="805"/>
        <end position="1088"/>
    </location>
</feature>
<feature type="transmembrane region" description="Helical" evidence="9">
    <location>
        <begin position="1025"/>
        <end position="1052"/>
    </location>
</feature>
<dbReference type="Pfam" id="PF00664">
    <property type="entry name" value="ABC_membrane"/>
    <property type="match status" value="2"/>
</dbReference>
<dbReference type="InterPro" id="IPR036640">
    <property type="entry name" value="ABC1_TM_sf"/>
</dbReference>
<evidence type="ECO:0000256" key="8">
    <source>
        <dbReference type="SAM" id="MobiDB-lite"/>
    </source>
</evidence>
<evidence type="ECO:0000256" key="1">
    <source>
        <dbReference type="ARBA" id="ARBA00004141"/>
    </source>
</evidence>
<feature type="region of interest" description="Disordered" evidence="8">
    <location>
        <begin position="1"/>
        <end position="25"/>
    </location>
</feature>
<dbReference type="InterPro" id="IPR003439">
    <property type="entry name" value="ABC_transporter-like_ATP-bd"/>
</dbReference>
<keyword evidence="13" id="KW-1185">Reference proteome</keyword>
<feature type="transmembrane region" description="Helical" evidence="9">
    <location>
        <begin position="922"/>
        <end position="943"/>
    </location>
</feature>
<dbReference type="EMBL" id="ML977379">
    <property type="protein sequence ID" value="KAF2105495.1"/>
    <property type="molecule type" value="Genomic_DNA"/>
</dbReference>
<keyword evidence="2" id="KW-0813">Transport</keyword>
<evidence type="ECO:0000256" key="3">
    <source>
        <dbReference type="ARBA" id="ARBA00022692"/>
    </source>
</evidence>
<dbReference type="SMART" id="SM00382">
    <property type="entry name" value="AAA"/>
    <property type="match status" value="2"/>
</dbReference>
<keyword evidence="4" id="KW-0547">Nucleotide-binding</keyword>
<dbReference type="Proteomes" id="UP000799770">
    <property type="component" value="Unassembled WGS sequence"/>
</dbReference>
<evidence type="ECO:0000259" key="11">
    <source>
        <dbReference type="PROSITE" id="PS50929"/>
    </source>
</evidence>
<keyword evidence="12" id="KW-0378">Hydrolase</keyword>
<protein>
    <submittedName>
        <fullName evidence="12">P-loop containing nucleoside triphosphate hydrolase protein</fullName>
    </submittedName>
</protein>
<dbReference type="GO" id="GO:0015421">
    <property type="term" value="F:ABC-type oligopeptide transporter activity"/>
    <property type="evidence" value="ECO:0007669"/>
    <property type="project" value="TreeGrafter"/>
</dbReference>
<evidence type="ECO:0000259" key="10">
    <source>
        <dbReference type="PROSITE" id="PS50893"/>
    </source>
</evidence>